<protein>
    <submittedName>
        <fullName evidence="2 3">Mitochondrial protein</fullName>
    </submittedName>
</protein>
<evidence type="ECO:0000313" key="4">
    <source>
        <dbReference type="Proteomes" id="UP000321393"/>
    </source>
</evidence>
<reference evidence="4 5" key="1">
    <citation type="submission" date="2019-08" db="EMBL/GenBank/DDBJ databases">
        <title>Draft genome sequences of two oriental melons (Cucumis melo L. var makuwa).</title>
        <authorList>
            <person name="Kwon S.-Y."/>
        </authorList>
    </citation>
    <scope>NUCLEOTIDE SEQUENCE [LARGE SCALE GENOMIC DNA]</scope>
    <source>
        <strain evidence="5">cv. Chang Bougi</strain>
        <strain evidence="4">cv. SW 3</strain>
        <tissue evidence="2">Leaf</tissue>
    </source>
</reference>
<dbReference type="Proteomes" id="UP000321947">
    <property type="component" value="Unassembled WGS sequence"/>
</dbReference>
<feature type="region of interest" description="Disordered" evidence="1">
    <location>
        <begin position="78"/>
        <end position="98"/>
    </location>
</feature>
<accession>A0A5A7UV07</accession>
<sequence length="98" mass="11035">MSLVEPNAVEGLDNFTALHFHVSAGRRDSRRGEKEERSERGEKKEDESDSLKGSFSISQRKYVLDLLKETSMLGCKPANTPVDTTHQLSNRNTLVDKD</sequence>
<evidence type="ECO:0000313" key="2">
    <source>
        <dbReference type="EMBL" id="KAA0057331.1"/>
    </source>
</evidence>
<feature type="compositionally biased region" description="Basic and acidic residues" evidence="1">
    <location>
        <begin position="25"/>
        <end position="50"/>
    </location>
</feature>
<organism evidence="2 4">
    <name type="scientific">Cucumis melo var. makuwa</name>
    <name type="common">Oriental melon</name>
    <dbReference type="NCBI Taxonomy" id="1194695"/>
    <lineage>
        <taxon>Eukaryota</taxon>
        <taxon>Viridiplantae</taxon>
        <taxon>Streptophyta</taxon>
        <taxon>Embryophyta</taxon>
        <taxon>Tracheophyta</taxon>
        <taxon>Spermatophyta</taxon>
        <taxon>Magnoliopsida</taxon>
        <taxon>eudicotyledons</taxon>
        <taxon>Gunneridae</taxon>
        <taxon>Pentapetalae</taxon>
        <taxon>rosids</taxon>
        <taxon>fabids</taxon>
        <taxon>Cucurbitales</taxon>
        <taxon>Cucurbitaceae</taxon>
        <taxon>Benincaseae</taxon>
        <taxon>Cucumis</taxon>
    </lineage>
</organism>
<dbReference type="AlphaFoldDB" id="A0A5A7UV07"/>
<gene>
    <name evidence="3" type="ORF">E5676_scaffold496G00170</name>
    <name evidence="2" type="ORF">E6C27_scaffold280G001810</name>
</gene>
<proteinExistence type="predicted"/>
<dbReference type="Proteomes" id="UP000321393">
    <property type="component" value="Unassembled WGS sequence"/>
</dbReference>
<dbReference type="EMBL" id="SSTD01010068">
    <property type="protein sequence ID" value="TYK13404.1"/>
    <property type="molecule type" value="Genomic_DNA"/>
</dbReference>
<name>A0A5A7UV07_CUCMM</name>
<evidence type="ECO:0000313" key="5">
    <source>
        <dbReference type="Proteomes" id="UP000321947"/>
    </source>
</evidence>
<dbReference type="EMBL" id="SSTE01007195">
    <property type="protein sequence ID" value="KAA0057331.1"/>
    <property type="molecule type" value="Genomic_DNA"/>
</dbReference>
<evidence type="ECO:0000256" key="1">
    <source>
        <dbReference type="SAM" id="MobiDB-lite"/>
    </source>
</evidence>
<comment type="caution">
    <text evidence="2">The sequence shown here is derived from an EMBL/GenBank/DDBJ whole genome shotgun (WGS) entry which is preliminary data.</text>
</comment>
<feature type="region of interest" description="Disordered" evidence="1">
    <location>
        <begin position="21"/>
        <end position="53"/>
    </location>
</feature>
<evidence type="ECO:0000313" key="3">
    <source>
        <dbReference type="EMBL" id="TYK13404.1"/>
    </source>
</evidence>
<feature type="compositionally biased region" description="Polar residues" evidence="1">
    <location>
        <begin position="81"/>
        <end position="98"/>
    </location>
</feature>